<sequence>MTLCPLCGADGYKWREGCANCGHYDEDRIALERRHRRAERRRARRARR</sequence>
<dbReference type="AlphaFoldDB" id="A0A9R1CVD7"/>
<dbReference type="RefSeq" id="WP_256030703.1">
    <property type="nucleotide sequence ID" value="NZ_JAHLKM010000030.1"/>
</dbReference>
<gene>
    <name evidence="1" type="ORF">KM295_14350</name>
</gene>
<organism evidence="1 2">
    <name type="scientific">Natronomonas aquatica</name>
    <dbReference type="NCBI Taxonomy" id="2841590"/>
    <lineage>
        <taxon>Archaea</taxon>
        <taxon>Methanobacteriati</taxon>
        <taxon>Methanobacteriota</taxon>
        <taxon>Stenosarchaea group</taxon>
        <taxon>Halobacteria</taxon>
        <taxon>Halobacteriales</taxon>
        <taxon>Natronomonadaceae</taxon>
        <taxon>Natronomonas</taxon>
    </lineage>
</organism>
<evidence type="ECO:0000313" key="2">
    <source>
        <dbReference type="Proteomes" id="UP001139494"/>
    </source>
</evidence>
<evidence type="ECO:0000313" key="1">
    <source>
        <dbReference type="EMBL" id="MCQ4334637.1"/>
    </source>
</evidence>
<dbReference type="Proteomes" id="UP001139494">
    <property type="component" value="Unassembled WGS sequence"/>
</dbReference>
<dbReference type="EMBL" id="JAHLKM010000030">
    <property type="protein sequence ID" value="MCQ4334637.1"/>
    <property type="molecule type" value="Genomic_DNA"/>
</dbReference>
<protein>
    <submittedName>
        <fullName evidence="1">Uncharacterized protein</fullName>
    </submittedName>
</protein>
<name>A0A9R1CVD7_9EURY</name>
<keyword evidence="2" id="KW-1185">Reference proteome</keyword>
<accession>A0A9R1CVD7</accession>
<comment type="caution">
    <text evidence="1">The sequence shown here is derived from an EMBL/GenBank/DDBJ whole genome shotgun (WGS) entry which is preliminary data.</text>
</comment>
<proteinExistence type="predicted"/>
<reference evidence="1" key="1">
    <citation type="journal article" date="2023" name="Front. Microbiol.">
        <title>Genomic-based phylogenetic and metabolic analyses of the genus Natronomonas, and description of Natronomonas aquatica sp. nov.</title>
        <authorList>
            <person name="Garcia-Roldan A."/>
            <person name="Duran-Viseras A."/>
            <person name="de la Haba R.R."/>
            <person name="Corral P."/>
            <person name="Sanchez-Porro C."/>
            <person name="Ventosa A."/>
        </authorList>
    </citation>
    <scope>NUCLEOTIDE SEQUENCE</scope>
    <source>
        <strain evidence="1">F2-12</strain>
    </source>
</reference>